<evidence type="ECO:0000313" key="2">
    <source>
        <dbReference type="Proteomes" id="UP000253606"/>
    </source>
</evidence>
<protein>
    <submittedName>
        <fullName evidence="1">Uncharacterized protein</fullName>
    </submittedName>
</protein>
<dbReference type="KEGG" id="abas:ACPOL_5039"/>
<evidence type="ECO:0000313" key="1">
    <source>
        <dbReference type="EMBL" id="AXC14297.1"/>
    </source>
</evidence>
<reference evidence="1 2" key="1">
    <citation type="journal article" date="2018" name="Front. Microbiol.">
        <title>Hydrolytic Capabilities as a Key to Environmental Success: Chitinolytic and Cellulolytic Acidobacteria From Acidic Sub-arctic Soils and Boreal Peatlands.</title>
        <authorList>
            <person name="Belova S.E."/>
            <person name="Ravin N.V."/>
            <person name="Pankratov T.A."/>
            <person name="Rakitin A.L."/>
            <person name="Ivanova A.A."/>
            <person name="Beletsky A.V."/>
            <person name="Mardanov A.V."/>
            <person name="Sinninghe Damste J.S."/>
            <person name="Dedysh S.N."/>
        </authorList>
    </citation>
    <scope>NUCLEOTIDE SEQUENCE [LARGE SCALE GENOMIC DNA]</scope>
    <source>
        <strain evidence="1 2">SBC82</strain>
    </source>
</reference>
<gene>
    <name evidence="1" type="ORF">ACPOL_5039</name>
</gene>
<dbReference type="Proteomes" id="UP000253606">
    <property type="component" value="Chromosome"/>
</dbReference>
<keyword evidence="2" id="KW-1185">Reference proteome</keyword>
<proteinExistence type="predicted"/>
<organism evidence="1 2">
    <name type="scientific">Acidisarcina polymorpha</name>
    <dbReference type="NCBI Taxonomy" id="2211140"/>
    <lineage>
        <taxon>Bacteria</taxon>
        <taxon>Pseudomonadati</taxon>
        <taxon>Acidobacteriota</taxon>
        <taxon>Terriglobia</taxon>
        <taxon>Terriglobales</taxon>
        <taxon>Acidobacteriaceae</taxon>
        <taxon>Acidisarcina</taxon>
    </lineage>
</organism>
<sequence length="90" mass="9984">MPFQQIIRLSVGLLGFGVGGSGSTFGSCKTKREQAKEQAAIQAIPQRGNETFRRVAWFAREERLFQFERCTIVRLCSGSVRRSADAALFG</sequence>
<dbReference type="AlphaFoldDB" id="A0A2Z5G683"/>
<name>A0A2Z5G683_9BACT</name>
<dbReference type="EMBL" id="CP030840">
    <property type="protein sequence ID" value="AXC14297.1"/>
    <property type="molecule type" value="Genomic_DNA"/>
</dbReference>
<accession>A0A2Z5G683</accession>